<evidence type="ECO:0000313" key="2">
    <source>
        <dbReference type="Proteomes" id="UP000006247"/>
    </source>
</evidence>
<accession>C0E1F1</accession>
<protein>
    <submittedName>
        <fullName evidence="1">Uncharacterized protein</fullName>
    </submittedName>
</protein>
<evidence type="ECO:0000313" key="1">
    <source>
        <dbReference type="EMBL" id="EEG27648.1"/>
    </source>
</evidence>
<name>C0E1F1_9CORY</name>
<proteinExistence type="predicted"/>
<sequence>MKNLKLYEQALLESLTRVPYNSAAQFPNFIENQSTDPKLGVACVLQSLDAAERAERSGAPEAVFLQDGRHIAAVFEYDDGIVILDPYLLHTKPIVLNFGNAVHEPETVTVPALPKRLDSKGVEVTSQVTATLFKGSGKDGYKFSLDYYRYSPTKASFFLSRHFKLDSQNRIDRNSKASNVVAILTHPEQTSLSIRVVSGETFYLSEVILPLSDWADTEFVAENLFIRNNNGEVFSADSDFATEAWDLLTQVTEHSQKEIEQHLEYAFSIYKSIADPAIEIKAYNLQSE</sequence>
<dbReference type="AlphaFoldDB" id="C0E1F1"/>
<dbReference type="Proteomes" id="UP000006247">
    <property type="component" value="Unassembled WGS sequence"/>
</dbReference>
<dbReference type="EMBL" id="ACEB01000010">
    <property type="protein sequence ID" value="EEG27648.1"/>
    <property type="molecule type" value="Genomic_DNA"/>
</dbReference>
<gene>
    <name evidence="1" type="ORF">CORMATOL_00802</name>
</gene>
<comment type="caution">
    <text evidence="1">The sequence shown here is derived from an EMBL/GenBank/DDBJ whole genome shotgun (WGS) entry which is preliminary data.</text>
</comment>
<reference evidence="1 2" key="1">
    <citation type="submission" date="2009-01" db="EMBL/GenBank/DDBJ databases">
        <authorList>
            <person name="Fulton L."/>
            <person name="Clifton S."/>
            <person name="Chinwalla A.T."/>
            <person name="Mitreva M."/>
            <person name="Sodergren E."/>
            <person name="Weinstock G."/>
            <person name="Clifton S."/>
            <person name="Dooling D.J."/>
            <person name="Fulton B."/>
            <person name="Minx P."/>
            <person name="Pepin K.H."/>
            <person name="Johnson M."/>
            <person name="Bhonagiri V."/>
            <person name="Nash W.E."/>
            <person name="Mardis E.R."/>
            <person name="Wilson R.K."/>
        </authorList>
    </citation>
    <scope>NUCLEOTIDE SEQUENCE [LARGE SCALE GENOMIC DNA]</scope>
    <source>
        <strain evidence="1 2">ATCC 33806</strain>
    </source>
</reference>
<organism evidence="1 2">
    <name type="scientific">Corynebacterium matruchotii ATCC 33806</name>
    <dbReference type="NCBI Taxonomy" id="566549"/>
    <lineage>
        <taxon>Bacteria</taxon>
        <taxon>Bacillati</taxon>
        <taxon>Actinomycetota</taxon>
        <taxon>Actinomycetes</taxon>
        <taxon>Mycobacteriales</taxon>
        <taxon>Corynebacteriaceae</taxon>
        <taxon>Corynebacterium</taxon>
    </lineage>
</organism>
<dbReference type="RefSeq" id="WP_005520231.1">
    <property type="nucleotide sequence ID" value="NZ_EQ973328.1"/>
</dbReference>
<dbReference type="HOGENOM" id="CLU_1115152_0_0_11"/>